<proteinExistence type="predicted"/>
<keyword evidence="3" id="KW-1185">Reference proteome</keyword>
<comment type="caution">
    <text evidence="2">The sequence shown here is derived from an EMBL/GenBank/DDBJ whole genome shotgun (WGS) entry which is preliminary data.</text>
</comment>
<dbReference type="EMBL" id="CAJNOL010001649">
    <property type="protein sequence ID" value="CAF1397512.1"/>
    <property type="molecule type" value="Genomic_DNA"/>
</dbReference>
<organism evidence="2 3">
    <name type="scientific">Rotaria sordida</name>
    <dbReference type="NCBI Taxonomy" id="392033"/>
    <lineage>
        <taxon>Eukaryota</taxon>
        <taxon>Metazoa</taxon>
        <taxon>Spiralia</taxon>
        <taxon>Gnathifera</taxon>
        <taxon>Rotifera</taxon>
        <taxon>Eurotatoria</taxon>
        <taxon>Bdelloidea</taxon>
        <taxon>Philodinida</taxon>
        <taxon>Philodinidae</taxon>
        <taxon>Rotaria</taxon>
    </lineage>
</organism>
<evidence type="ECO:0000256" key="1">
    <source>
        <dbReference type="SAM" id="MobiDB-lite"/>
    </source>
</evidence>
<protein>
    <submittedName>
        <fullName evidence="2">Uncharacterized protein</fullName>
    </submittedName>
</protein>
<feature type="compositionally biased region" description="Low complexity" evidence="1">
    <location>
        <begin position="23"/>
        <end position="32"/>
    </location>
</feature>
<reference evidence="2" key="1">
    <citation type="submission" date="2021-02" db="EMBL/GenBank/DDBJ databases">
        <authorList>
            <person name="Nowell W R."/>
        </authorList>
    </citation>
    <scope>NUCLEOTIDE SEQUENCE</scope>
</reference>
<accession>A0A815KKL2</accession>
<dbReference type="AlphaFoldDB" id="A0A815KKL2"/>
<gene>
    <name evidence="2" type="ORF">JXQ802_LOCUS34541</name>
</gene>
<dbReference type="Proteomes" id="UP000663870">
    <property type="component" value="Unassembled WGS sequence"/>
</dbReference>
<evidence type="ECO:0000313" key="2">
    <source>
        <dbReference type="EMBL" id="CAF1397512.1"/>
    </source>
</evidence>
<feature type="non-terminal residue" evidence="2">
    <location>
        <position position="50"/>
    </location>
</feature>
<feature type="compositionally biased region" description="Polar residues" evidence="1">
    <location>
        <begin position="13"/>
        <end position="22"/>
    </location>
</feature>
<feature type="compositionally biased region" description="Low complexity" evidence="1">
    <location>
        <begin position="1"/>
        <end position="12"/>
    </location>
</feature>
<sequence length="50" mass="5554">MTTNSSCSSNNNVIQHVHNTPNQQQIHQSQSQRVVVPMESGNDDNFTIVS</sequence>
<feature type="region of interest" description="Disordered" evidence="1">
    <location>
        <begin position="1"/>
        <end position="50"/>
    </location>
</feature>
<name>A0A815KKL2_9BILA</name>
<evidence type="ECO:0000313" key="3">
    <source>
        <dbReference type="Proteomes" id="UP000663870"/>
    </source>
</evidence>